<organism evidence="1 2">
    <name type="scientific">Luteimicrobium subarcticum</name>
    <dbReference type="NCBI Taxonomy" id="620910"/>
    <lineage>
        <taxon>Bacteria</taxon>
        <taxon>Bacillati</taxon>
        <taxon>Actinomycetota</taxon>
        <taxon>Actinomycetes</taxon>
        <taxon>Micrococcales</taxon>
        <taxon>Luteimicrobium</taxon>
    </lineage>
</organism>
<comment type="caution">
    <text evidence="1">The sequence shown here is derived from an EMBL/GenBank/DDBJ whole genome shotgun (WGS) entry which is preliminary data.</text>
</comment>
<dbReference type="EMBL" id="PGTZ01000006">
    <property type="protein sequence ID" value="PJI94967.1"/>
    <property type="molecule type" value="Genomic_DNA"/>
</dbReference>
<sequence>MSDAEHGPLLEGRLGIVVPFEWWRVPLDDDASRTAAVAALVKRRLGRDDRAARMRRDVRDDLLRASEQAAAAGGRTMALIDMPVGDVQVTGTMVVYELPGVTADRAVEDAVHRAEGVRAEVLRADLVGGSAVRVVTATEIERTDAAGDPLLPELRADYWVRLDGYSELVYMVFTSPFVPLRDGLLELFDAVVGSLHVVTGEL</sequence>
<evidence type="ECO:0000313" key="1">
    <source>
        <dbReference type="EMBL" id="PJI94967.1"/>
    </source>
</evidence>
<gene>
    <name evidence="1" type="ORF">CLV34_0819</name>
</gene>
<evidence type="ECO:0000313" key="2">
    <source>
        <dbReference type="Proteomes" id="UP000231586"/>
    </source>
</evidence>
<dbReference type="Proteomes" id="UP000231586">
    <property type="component" value="Unassembled WGS sequence"/>
</dbReference>
<proteinExistence type="predicted"/>
<accession>A0A2M8WVL5</accession>
<name>A0A2M8WVL5_9MICO</name>
<dbReference type="OrthoDB" id="5142055at2"/>
<keyword evidence="2" id="KW-1185">Reference proteome</keyword>
<protein>
    <submittedName>
        <fullName evidence="1">Uncharacterized protein</fullName>
    </submittedName>
</protein>
<dbReference type="AlphaFoldDB" id="A0A2M8WVL5"/>
<reference evidence="1 2" key="1">
    <citation type="submission" date="2017-11" db="EMBL/GenBank/DDBJ databases">
        <title>Genomic Encyclopedia of Archaeal and Bacterial Type Strains, Phase II (KMG-II): From Individual Species to Whole Genera.</title>
        <authorList>
            <person name="Goeker M."/>
        </authorList>
    </citation>
    <scope>NUCLEOTIDE SEQUENCE [LARGE SCALE GENOMIC DNA]</scope>
    <source>
        <strain evidence="1 2">DSM 22413</strain>
    </source>
</reference>
<dbReference type="RefSeq" id="WP_100348903.1">
    <property type="nucleotide sequence ID" value="NZ_PGTZ01000006.1"/>
</dbReference>